<keyword evidence="1" id="KW-0812">Transmembrane</keyword>
<comment type="caution">
    <text evidence="2">The sequence shown here is derived from an EMBL/GenBank/DDBJ whole genome shotgun (WGS) entry which is preliminary data.</text>
</comment>
<proteinExistence type="predicted"/>
<reference evidence="2" key="1">
    <citation type="journal article" date="2022" name="bioRxiv">
        <title>Sequencing and chromosome-scale assembly of the giantPleurodeles waltlgenome.</title>
        <authorList>
            <person name="Brown T."/>
            <person name="Elewa A."/>
            <person name="Iarovenko S."/>
            <person name="Subramanian E."/>
            <person name="Araus A.J."/>
            <person name="Petzold A."/>
            <person name="Susuki M."/>
            <person name="Suzuki K.-i.T."/>
            <person name="Hayashi T."/>
            <person name="Toyoda A."/>
            <person name="Oliveira C."/>
            <person name="Osipova E."/>
            <person name="Leigh N.D."/>
            <person name="Simon A."/>
            <person name="Yun M.H."/>
        </authorList>
    </citation>
    <scope>NUCLEOTIDE SEQUENCE</scope>
    <source>
        <strain evidence="2">20211129_DDA</strain>
        <tissue evidence="2">Liver</tissue>
    </source>
</reference>
<keyword evidence="3" id="KW-1185">Reference proteome</keyword>
<dbReference type="EMBL" id="JANPWB010000002">
    <property type="protein sequence ID" value="KAJ1207661.1"/>
    <property type="molecule type" value="Genomic_DNA"/>
</dbReference>
<evidence type="ECO:0000313" key="2">
    <source>
        <dbReference type="EMBL" id="KAJ1207661.1"/>
    </source>
</evidence>
<dbReference type="Proteomes" id="UP001066276">
    <property type="component" value="Chromosome 1_2"/>
</dbReference>
<dbReference type="AlphaFoldDB" id="A0AAV7W4Y5"/>
<keyword evidence="1" id="KW-1133">Transmembrane helix</keyword>
<sequence>METEERRWCKRLVRQEQNGTPEPSRAQRDVELHRSIGRQTSSVRVLEAALSVPLLLCSLIASTALVGRRTDLHDLPRFIQSVSFIALRRARCSSLALRGPLAEPLTNRRCDWLPEATMWAIRAHFLP</sequence>
<gene>
    <name evidence="2" type="ORF">NDU88_003051</name>
</gene>
<organism evidence="2 3">
    <name type="scientific">Pleurodeles waltl</name>
    <name type="common">Iberian ribbed newt</name>
    <dbReference type="NCBI Taxonomy" id="8319"/>
    <lineage>
        <taxon>Eukaryota</taxon>
        <taxon>Metazoa</taxon>
        <taxon>Chordata</taxon>
        <taxon>Craniata</taxon>
        <taxon>Vertebrata</taxon>
        <taxon>Euteleostomi</taxon>
        <taxon>Amphibia</taxon>
        <taxon>Batrachia</taxon>
        <taxon>Caudata</taxon>
        <taxon>Salamandroidea</taxon>
        <taxon>Salamandridae</taxon>
        <taxon>Pleurodelinae</taxon>
        <taxon>Pleurodeles</taxon>
    </lineage>
</organism>
<accession>A0AAV7W4Y5</accession>
<evidence type="ECO:0000313" key="3">
    <source>
        <dbReference type="Proteomes" id="UP001066276"/>
    </source>
</evidence>
<keyword evidence="1" id="KW-0472">Membrane</keyword>
<name>A0AAV7W4Y5_PLEWA</name>
<feature type="transmembrane region" description="Helical" evidence="1">
    <location>
        <begin position="48"/>
        <end position="67"/>
    </location>
</feature>
<evidence type="ECO:0000256" key="1">
    <source>
        <dbReference type="SAM" id="Phobius"/>
    </source>
</evidence>
<protein>
    <submittedName>
        <fullName evidence="2">Uncharacterized protein</fullName>
    </submittedName>
</protein>